<dbReference type="SMART" id="SM00256">
    <property type="entry name" value="FBOX"/>
    <property type="match status" value="1"/>
</dbReference>
<dbReference type="Gene3D" id="1.20.1280.50">
    <property type="match status" value="1"/>
</dbReference>
<dbReference type="InterPro" id="IPR006527">
    <property type="entry name" value="F-box-assoc_dom_typ1"/>
</dbReference>
<dbReference type="SUPFAM" id="SSF81383">
    <property type="entry name" value="F-box domain"/>
    <property type="match status" value="1"/>
</dbReference>
<comment type="caution">
    <text evidence="3">The sequence shown here is derived from an EMBL/GenBank/DDBJ whole genome shotgun (WGS) entry which is preliminary data.</text>
</comment>
<feature type="domain" description="F-box" evidence="2">
    <location>
        <begin position="31"/>
        <end position="72"/>
    </location>
</feature>
<dbReference type="Pfam" id="PF00646">
    <property type="entry name" value="F-box"/>
    <property type="match status" value="1"/>
</dbReference>
<dbReference type="NCBIfam" id="TIGR01640">
    <property type="entry name" value="F_box_assoc_1"/>
    <property type="match status" value="1"/>
</dbReference>
<dbReference type="InterPro" id="IPR036047">
    <property type="entry name" value="F-box-like_dom_sf"/>
</dbReference>
<dbReference type="Proteomes" id="UP000636709">
    <property type="component" value="Unassembled WGS sequence"/>
</dbReference>
<evidence type="ECO:0000256" key="1">
    <source>
        <dbReference type="SAM" id="MobiDB-lite"/>
    </source>
</evidence>
<organism evidence="3 4">
    <name type="scientific">Digitaria exilis</name>
    <dbReference type="NCBI Taxonomy" id="1010633"/>
    <lineage>
        <taxon>Eukaryota</taxon>
        <taxon>Viridiplantae</taxon>
        <taxon>Streptophyta</taxon>
        <taxon>Embryophyta</taxon>
        <taxon>Tracheophyta</taxon>
        <taxon>Spermatophyta</taxon>
        <taxon>Magnoliopsida</taxon>
        <taxon>Liliopsida</taxon>
        <taxon>Poales</taxon>
        <taxon>Poaceae</taxon>
        <taxon>PACMAD clade</taxon>
        <taxon>Panicoideae</taxon>
        <taxon>Panicodae</taxon>
        <taxon>Paniceae</taxon>
        <taxon>Anthephorinae</taxon>
        <taxon>Digitaria</taxon>
    </lineage>
</organism>
<keyword evidence="4" id="KW-1185">Reference proteome</keyword>
<dbReference type="InterPro" id="IPR050796">
    <property type="entry name" value="SCF_F-box_component"/>
</dbReference>
<accession>A0A835FT26</accession>
<dbReference type="Pfam" id="PF07734">
    <property type="entry name" value="FBA_1"/>
    <property type="match status" value="1"/>
</dbReference>
<gene>
    <name evidence="3" type="ORF">HU200_005982</name>
</gene>
<feature type="region of interest" description="Disordered" evidence="1">
    <location>
        <begin position="1"/>
        <end position="28"/>
    </location>
</feature>
<evidence type="ECO:0000313" key="4">
    <source>
        <dbReference type="Proteomes" id="UP000636709"/>
    </source>
</evidence>
<dbReference type="CDD" id="cd22157">
    <property type="entry name" value="F-box_AtFBW1-like"/>
    <property type="match status" value="1"/>
</dbReference>
<dbReference type="PANTHER" id="PTHR31672:SF13">
    <property type="entry name" value="F-BOX PROTEIN CPR30-LIKE"/>
    <property type="match status" value="1"/>
</dbReference>
<protein>
    <recommendedName>
        <fullName evidence="2">F-box domain-containing protein</fullName>
    </recommendedName>
</protein>
<dbReference type="InterPro" id="IPR017451">
    <property type="entry name" value="F-box-assoc_interact_dom"/>
</dbReference>
<dbReference type="EMBL" id="JACEFO010000423">
    <property type="protein sequence ID" value="KAF8772267.1"/>
    <property type="molecule type" value="Genomic_DNA"/>
</dbReference>
<dbReference type="AlphaFoldDB" id="A0A835FT26"/>
<evidence type="ECO:0000259" key="2">
    <source>
        <dbReference type="SMART" id="SM00256"/>
    </source>
</evidence>
<sequence>MDAMNVITKKRKRKGKAKASTPEDAPPLPKLPDEIVVDQILVRLPVKTLLRFRSVCKAWQAIIANPVFIRAHLRSSASNSDQDPTFLITPITFDSHIRFYQWQQGADDSNNGGVKKAAAARLMHAKDLTAGDGEVSRFYSFSHCDGLVLVPTDTKFYLFNPATRDAITLPDSQREDLWHRGAKMVCHGGACLGRDPRTGEYKVVRPFFRDVHAGGGNGGGGWRETRTHPPYPVVSSRWEADPAGLHIKGFMYWRIDAEHHDSWVTPRGLLRLSLADERFRETYLPESMARRHPALGDVFELAVLRGEELCLSQQTACSGDGWAVAVWTMKVDDDGRHGQWEQSYDIRCRYPCDPMALVDGGSRLLLRRGCVIYEHDLERPEDDDDDEVTTVCELDRIRSRIPHLQTTFRADPNGEKFAGDGQ</sequence>
<evidence type="ECO:0000313" key="3">
    <source>
        <dbReference type="EMBL" id="KAF8772267.1"/>
    </source>
</evidence>
<feature type="compositionally biased region" description="Basic residues" evidence="1">
    <location>
        <begin position="8"/>
        <end position="17"/>
    </location>
</feature>
<name>A0A835FT26_9POAL</name>
<dbReference type="PANTHER" id="PTHR31672">
    <property type="entry name" value="BNACNNG10540D PROTEIN"/>
    <property type="match status" value="1"/>
</dbReference>
<dbReference type="OrthoDB" id="691505at2759"/>
<reference evidence="3" key="1">
    <citation type="submission" date="2020-07" db="EMBL/GenBank/DDBJ databases">
        <title>Genome sequence and genetic diversity analysis of an under-domesticated orphan crop, white fonio (Digitaria exilis).</title>
        <authorList>
            <person name="Bennetzen J.L."/>
            <person name="Chen S."/>
            <person name="Ma X."/>
            <person name="Wang X."/>
            <person name="Yssel A.E.J."/>
            <person name="Chaluvadi S.R."/>
            <person name="Johnson M."/>
            <person name="Gangashetty P."/>
            <person name="Hamidou F."/>
            <person name="Sanogo M.D."/>
            <person name="Zwaenepoel A."/>
            <person name="Wallace J."/>
            <person name="Van De Peer Y."/>
            <person name="Van Deynze A."/>
        </authorList>
    </citation>
    <scope>NUCLEOTIDE SEQUENCE</scope>
    <source>
        <tissue evidence="3">Leaves</tissue>
    </source>
</reference>
<dbReference type="InterPro" id="IPR001810">
    <property type="entry name" value="F-box_dom"/>
</dbReference>
<proteinExistence type="predicted"/>